<dbReference type="AlphaFoldDB" id="A0A3R7Y3P1"/>
<dbReference type="Pfam" id="PF03184">
    <property type="entry name" value="DDE_1"/>
    <property type="match status" value="1"/>
</dbReference>
<accession>A0A3R7Y3P1</accession>
<reference evidence="2" key="1">
    <citation type="submission" date="2018-07" db="EMBL/GenBank/DDBJ databases">
        <title>Annotation of Aphanomyces astaci genome assembly.</title>
        <authorList>
            <person name="Studholme D.J."/>
        </authorList>
    </citation>
    <scope>NUCLEOTIDE SEQUENCE [LARGE SCALE GENOMIC DNA]</scope>
    <source>
        <strain evidence="2">Pc</strain>
    </source>
</reference>
<organism evidence="2 3">
    <name type="scientific">Aphanomyces astaci</name>
    <name type="common">Crayfish plague agent</name>
    <dbReference type="NCBI Taxonomy" id="112090"/>
    <lineage>
        <taxon>Eukaryota</taxon>
        <taxon>Sar</taxon>
        <taxon>Stramenopiles</taxon>
        <taxon>Oomycota</taxon>
        <taxon>Saprolegniomycetes</taxon>
        <taxon>Saprolegniales</taxon>
        <taxon>Verrucalvaceae</taxon>
        <taxon>Aphanomyces</taxon>
    </lineage>
</organism>
<feature type="domain" description="DDE-1" evidence="1">
    <location>
        <begin position="25"/>
        <end position="166"/>
    </location>
</feature>
<protein>
    <recommendedName>
        <fullName evidence="1">DDE-1 domain-containing protein</fullName>
    </recommendedName>
</protein>
<keyword evidence="3" id="KW-1185">Reference proteome</keyword>
<gene>
    <name evidence="2" type="ORF">B5M09_011746</name>
</gene>
<sequence length="177" mass="20090">MPIKYIWSARGGDTKISTGEKHSMRMTAVLTVRSSGDRLPVLFIIRGTPGRRIKTSELPTYPSGHFYAVQGKAWMDNTVWKSYLRDLLHRSLVEPSVIFLENFKSNVNDASFRIVEEELGIFLCAIPPNATSICQPLDVSVMAPLKRYLWDEWLTEEMIDGEDAEKRKAMAKRVIAA</sequence>
<evidence type="ECO:0000259" key="1">
    <source>
        <dbReference type="Pfam" id="PF03184"/>
    </source>
</evidence>
<evidence type="ECO:0000313" key="2">
    <source>
        <dbReference type="EMBL" id="RQM20396.1"/>
    </source>
</evidence>
<proteinExistence type="predicted"/>
<comment type="caution">
    <text evidence="2">The sequence shown here is derived from an EMBL/GenBank/DDBJ whole genome shotgun (WGS) entry which is preliminary data.</text>
</comment>
<name>A0A3R7Y3P1_APHAT</name>
<dbReference type="InterPro" id="IPR004875">
    <property type="entry name" value="DDE_SF_endonuclease_dom"/>
</dbReference>
<dbReference type="EMBL" id="MZMZ02003902">
    <property type="protein sequence ID" value="RQM20396.1"/>
    <property type="molecule type" value="Genomic_DNA"/>
</dbReference>
<dbReference type="Proteomes" id="UP000284702">
    <property type="component" value="Unassembled WGS sequence"/>
</dbReference>
<dbReference type="GO" id="GO:0003676">
    <property type="term" value="F:nucleic acid binding"/>
    <property type="evidence" value="ECO:0007669"/>
    <property type="project" value="InterPro"/>
</dbReference>
<evidence type="ECO:0000313" key="3">
    <source>
        <dbReference type="Proteomes" id="UP000284702"/>
    </source>
</evidence>